<sequence>MMTREEFYMIKEMYERGKYFRYRKGRDRSENRPKIYSLPQSPFQIQAKTNKKNRRIQEVLPGNFKPAILVKK</sequence>
<proteinExistence type="predicted"/>
<comment type="caution">
    <text evidence="1">The sequence shown here is derived from an EMBL/GenBank/DDBJ whole genome shotgun (WGS) entry which is preliminary data.</text>
</comment>
<evidence type="ECO:0000313" key="2">
    <source>
        <dbReference type="Proteomes" id="UP000286235"/>
    </source>
</evidence>
<gene>
    <name evidence="1" type="ORF">Cdeb_03307</name>
</gene>
<keyword evidence="2" id="KW-1185">Reference proteome</keyword>
<dbReference type="Proteomes" id="UP000286235">
    <property type="component" value="Unassembled WGS sequence"/>
</dbReference>
<accession>A0A420VFY6</accession>
<evidence type="ECO:0000313" key="1">
    <source>
        <dbReference type="EMBL" id="RKO62440.1"/>
    </source>
</evidence>
<protein>
    <submittedName>
        <fullName evidence="1">Uncharacterized protein</fullName>
    </submittedName>
</protein>
<dbReference type="EMBL" id="AZRV01000018">
    <property type="protein sequence ID" value="RKO62440.1"/>
    <property type="molecule type" value="Genomic_DNA"/>
</dbReference>
<organism evidence="1 2">
    <name type="scientific">Caldibacillus debilis GB1</name>
    <dbReference type="NCBI Taxonomy" id="1339248"/>
    <lineage>
        <taxon>Bacteria</taxon>
        <taxon>Bacillati</taxon>
        <taxon>Bacillota</taxon>
        <taxon>Bacilli</taxon>
        <taxon>Bacillales</taxon>
        <taxon>Bacillaceae</taxon>
        <taxon>Caldibacillus</taxon>
    </lineage>
</organism>
<name>A0A420VFY6_9BACI</name>
<dbReference type="AlphaFoldDB" id="A0A420VFY6"/>
<reference evidence="1 2" key="1">
    <citation type="submission" date="2013-12" db="EMBL/GenBank/DDBJ databases">
        <title>Genome and proteome characterization of Caldibacillus debilis GB1 derived from a cellulolytic aero-tolerant co-culture.</title>
        <authorList>
            <person name="Wushke S.T."/>
            <person name="Zhang X."/>
            <person name="Fristensky B."/>
            <person name="Wilkins J.A."/>
            <person name="Levin D.B."/>
            <person name="Sparling R."/>
        </authorList>
    </citation>
    <scope>NUCLEOTIDE SEQUENCE [LARGE SCALE GENOMIC DNA]</scope>
    <source>
        <strain evidence="1 2">GB1</strain>
    </source>
</reference>